<organism evidence="2">
    <name type="scientific">Oppiella nova</name>
    <dbReference type="NCBI Taxonomy" id="334625"/>
    <lineage>
        <taxon>Eukaryota</taxon>
        <taxon>Metazoa</taxon>
        <taxon>Ecdysozoa</taxon>
        <taxon>Arthropoda</taxon>
        <taxon>Chelicerata</taxon>
        <taxon>Arachnida</taxon>
        <taxon>Acari</taxon>
        <taxon>Acariformes</taxon>
        <taxon>Sarcoptiformes</taxon>
        <taxon>Oribatida</taxon>
        <taxon>Brachypylina</taxon>
        <taxon>Oppioidea</taxon>
        <taxon>Oppiidae</taxon>
        <taxon>Oppiella</taxon>
    </lineage>
</organism>
<dbReference type="AlphaFoldDB" id="A0A7R9LKV2"/>
<dbReference type="InterPro" id="IPR021148">
    <property type="entry name" value="Polysacc_synth_dom"/>
</dbReference>
<evidence type="ECO:0000259" key="1">
    <source>
        <dbReference type="Pfam" id="PF04669"/>
    </source>
</evidence>
<accession>A0A7R9LKV2</accession>
<gene>
    <name evidence="2" type="ORF">ONB1V03_LOCUS4195</name>
</gene>
<dbReference type="PANTHER" id="PTHR13410">
    <property type="entry name" value="PROTEIN PBDC1"/>
    <property type="match status" value="1"/>
</dbReference>
<dbReference type="PANTHER" id="PTHR13410:SF9">
    <property type="entry name" value="PROTEIN PBDC1"/>
    <property type="match status" value="1"/>
</dbReference>
<dbReference type="OrthoDB" id="10248897at2759"/>
<dbReference type="Gene3D" id="1.10.3560.10">
    <property type="entry name" value="yst0336 like domain"/>
    <property type="match status" value="1"/>
</dbReference>
<protein>
    <recommendedName>
        <fullName evidence="1">Polysaccharide biosynthesis domain-containing protein</fullName>
    </recommendedName>
</protein>
<proteinExistence type="predicted"/>
<dbReference type="GO" id="GO:0005737">
    <property type="term" value="C:cytoplasm"/>
    <property type="evidence" value="ECO:0007669"/>
    <property type="project" value="TreeGrafter"/>
</dbReference>
<reference evidence="2" key="1">
    <citation type="submission" date="2020-11" db="EMBL/GenBank/DDBJ databases">
        <authorList>
            <person name="Tran Van P."/>
        </authorList>
    </citation>
    <scope>NUCLEOTIDE SEQUENCE</scope>
</reference>
<dbReference type="InterPro" id="IPR023139">
    <property type="entry name" value="PBDC1-like_dom_sf"/>
</dbReference>
<feature type="domain" description="Polysaccharide biosynthesis" evidence="1">
    <location>
        <begin position="1"/>
        <end position="113"/>
    </location>
</feature>
<dbReference type="Pfam" id="PF04669">
    <property type="entry name" value="PBDC1"/>
    <property type="match status" value="1"/>
</dbReference>
<dbReference type="EMBL" id="CAJPVJ010001395">
    <property type="protein sequence ID" value="CAG2164645.1"/>
    <property type="molecule type" value="Genomic_DNA"/>
</dbReference>
<dbReference type="EMBL" id="OC916220">
    <property type="protein sequence ID" value="CAD7643550.1"/>
    <property type="molecule type" value="Genomic_DNA"/>
</dbReference>
<dbReference type="Proteomes" id="UP000728032">
    <property type="component" value="Unassembled WGS sequence"/>
</dbReference>
<dbReference type="InterPro" id="IPR008476">
    <property type="entry name" value="PBDC1_metazoa/fungi"/>
</dbReference>
<evidence type="ECO:0000313" key="2">
    <source>
        <dbReference type="EMBL" id="CAD7643550.1"/>
    </source>
</evidence>
<name>A0A7R9LKV2_9ACAR</name>
<evidence type="ECO:0000313" key="3">
    <source>
        <dbReference type="Proteomes" id="UP000728032"/>
    </source>
</evidence>
<keyword evidence="3" id="KW-1185">Reference proteome</keyword>
<sequence length="118" mass="13914">MEVYFKLISSMPSTTGLRLTQNDDIIYQTFRDRFKELDIKSLTEETLKCDEAKIKWRQYCNDMQENVEDFNFATLLRLDSRSDYSESNTIVVPRVQFVAIEVARNREGLNDGLNELFK</sequence>